<dbReference type="PANTHER" id="PTHR43413">
    <property type="entry name" value="TRANSCRIPTIONAL REGULATOR, ASNC FAMILY"/>
    <property type="match status" value="1"/>
</dbReference>
<comment type="similarity">
    <text evidence="3">Belongs to the Ahb/Nir family.</text>
</comment>
<evidence type="ECO:0000256" key="3">
    <source>
        <dbReference type="ARBA" id="ARBA00023457"/>
    </source>
</evidence>
<dbReference type="InterPro" id="IPR040523">
    <property type="entry name" value="AsnC_trans_reg2"/>
</dbReference>
<proteinExistence type="inferred from homology"/>
<dbReference type="Proteomes" id="UP000256710">
    <property type="component" value="Unassembled WGS sequence"/>
</dbReference>
<feature type="domain" description="Siroheme decarboxylase NirL-like HTH" evidence="7">
    <location>
        <begin position="24"/>
        <end position="69"/>
    </location>
</feature>
<evidence type="ECO:0000256" key="1">
    <source>
        <dbReference type="ARBA" id="ARBA00023239"/>
    </source>
</evidence>
<dbReference type="Gene3D" id="1.10.10.2890">
    <property type="match status" value="1"/>
</dbReference>
<geneLocation type="plasmid" evidence="9">
    <name>II</name>
</geneLocation>
<reference evidence="10 11" key="1">
    <citation type="submission" date="2018-01" db="EMBL/GenBank/DDBJ databases">
        <authorList>
            <person name="Clerissi C."/>
        </authorList>
    </citation>
    <scope>NUCLEOTIDE SEQUENCE [LARGE SCALE GENOMIC DNA]</scope>
    <source>
        <strain evidence="8">Cupriavidus taiwanensis STM 6082</strain>
        <strain evidence="9">Cupriavidus taiwanensis STM 6160</strain>
        <plasmid evidence="10">ii</plasmid>
        <plasmid evidence="9">II</plasmid>
    </source>
</reference>
<keyword evidence="11" id="KW-1185">Reference proteome</keyword>
<evidence type="ECO:0000256" key="4">
    <source>
        <dbReference type="ARBA" id="ARBA00023471"/>
    </source>
</evidence>
<dbReference type="PANTHER" id="PTHR43413:SF1">
    <property type="entry name" value="SIROHEME DECARBOXYLASE NIRL SUBUNIT"/>
    <property type="match status" value="1"/>
</dbReference>
<evidence type="ECO:0000313" key="11">
    <source>
        <dbReference type="Proteomes" id="UP000256710"/>
    </source>
</evidence>
<evidence type="ECO:0000259" key="7">
    <source>
        <dbReference type="Pfam" id="PF22451"/>
    </source>
</evidence>
<dbReference type="EMBL" id="LT984807">
    <property type="protein sequence ID" value="SPD58859.1"/>
    <property type="molecule type" value="Genomic_DNA"/>
</dbReference>
<evidence type="ECO:0000313" key="10">
    <source>
        <dbReference type="Proteomes" id="UP000255168"/>
    </source>
</evidence>
<dbReference type="SMART" id="SM00344">
    <property type="entry name" value="HTH_ASNC"/>
    <property type="match status" value="1"/>
</dbReference>
<evidence type="ECO:0000256" key="5">
    <source>
        <dbReference type="ARBA" id="ARBA00048470"/>
    </source>
</evidence>
<evidence type="ECO:0000259" key="6">
    <source>
        <dbReference type="Pfam" id="PF17805"/>
    </source>
</evidence>
<evidence type="ECO:0000313" key="9">
    <source>
        <dbReference type="EMBL" id="SPD58859.1"/>
    </source>
</evidence>
<dbReference type="Pfam" id="PF22451">
    <property type="entry name" value="NirdL-like_HTH"/>
    <property type="match status" value="1"/>
</dbReference>
<name>A0A375HKT4_9BURK</name>
<geneLocation type="plasmid" evidence="10">
    <name>ii</name>
</geneLocation>
<dbReference type="Proteomes" id="UP000255168">
    <property type="component" value="Plasmid II"/>
</dbReference>
<dbReference type="Pfam" id="PF17805">
    <property type="entry name" value="AsnC_trans_reg2"/>
    <property type="match status" value="1"/>
</dbReference>
<protein>
    <recommendedName>
        <fullName evidence="4">siroheme decarboxylase</fullName>
        <ecNumber evidence="4">4.1.1.111</ecNumber>
    </recommendedName>
</protein>
<accession>A0A375HKT4</accession>
<dbReference type="InterPro" id="IPR050684">
    <property type="entry name" value="HTH-Siroheme_Decarb"/>
</dbReference>
<keyword evidence="9" id="KW-0614">Plasmid</keyword>
<dbReference type="AlphaFoldDB" id="A0A375HKT4"/>
<evidence type="ECO:0000256" key="2">
    <source>
        <dbReference type="ARBA" id="ARBA00023444"/>
    </source>
</evidence>
<gene>
    <name evidence="9" type="primary">nirG</name>
    <name evidence="8" type="ORF">CBM2605_B160117</name>
    <name evidence="9" type="ORF">CBM2607_MP10261</name>
</gene>
<dbReference type="InterPro" id="IPR053953">
    <property type="entry name" value="NirdL-like_HTH"/>
</dbReference>
<organism evidence="9 10">
    <name type="scientific">Cupriavidus neocaledonicus</name>
    <dbReference type="NCBI Taxonomy" id="1040979"/>
    <lineage>
        <taxon>Bacteria</taxon>
        <taxon>Pseudomonadati</taxon>
        <taxon>Pseudomonadota</taxon>
        <taxon>Betaproteobacteria</taxon>
        <taxon>Burkholderiales</taxon>
        <taxon>Burkholderiaceae</taxon>
        <taxon>Cupriavidus</taxon>
    </lineage>
</organism>
<keyword evidence="1" id="KW-0456">Lyase</keyword>
<dbReference type="Gene3D" id="3.30.70.3460">
    <property type="match status" value="1"/>
</dbReference>
<feature type="domain" description="Siroheme decarboxylase AsnC-like ligand binding" evidence="6">
    <location>
        <begin position="86"/>
        <end position="158"/>
    </location>
</feature>
<dbReference type="EC" id="4.1.1.111" evidence="4"/>
<comment type="catalytic activity">
    <reaction evidence="5">
        <text>siroheme + 2 H(+) = 12,18-didecarboxysiroheme + 2 CO2</text>
        <dbReference type="Rhea" id="RHEA:19093"/>
        <dbReference type="ChEBI" id="CHEBI:15378"/>
        <dbReference type="ChEBI" id="CHEBI:16526"/>
        <dbReference type="ChEBI" id="CHEBI:60052"/>
        <dbReference type="ChEBI" id="CHEBI:140497"/>
        <dbReference type="EC" id="4.1.1.111"/>
    </reaction>
</comment>
<dbReference type="InterPro" id="IPR019888">
    <property type="entry name" value="Tscrpt_reg_AsnC-like"/>
</dbReference>
<comment type="pathway">
    <text evidence="2">Porphyrin-containing compound metabolism.</text>
</comment>
<dbReference type="EMBL" id="OFTC01000039">
    <property type="protein sequence ID" value="SOZ39425.1"/>
    <property type="molecule type" value="Genomic_DNA"/>
</dbReference>
<dbReference type="GO" id="GO:0016829">
    <property type="term" value="F:lyase activity"/>
    <property type="evidence" value="ECO:0007669"/>
    <property type="project" value="UniProtKB-KW"/>
</dbReference>
<evidence type="ECO:0000313" key="8">
    <source>
        <dbReference type="EMBL" id="SOZ39425.1"/>
    </source>
</evidence>
<sequence>MNRAAASCDAMDPTDRPEPLDALDRRIVNALQRGLPLVPRPYAEAAGALGITEAVLLERLRALLANGVLTRFGPLYQVERAGGRFVLCACHAPAARLDAVIAAINAHPEVAHHYARTHHLNLWFVLAVARPEQVAPALARIAATAGVEVLPFPKEREFFVNLYLPA</sequence>